<keyword evidence="3" id="KW-1185">Reference proteome</keyword>
<evidence type="ECO:0000313" key="3">
    <source>
        <dbReference type="Proteomes" id="UP001501094"/>
    </source>
</evidence>
<organism evidence="2 3">
    <name type="scientific">Myceligenerans crystallogenes</name>
    <dbReference type="NCBI Taxonomy" id="316335"/>
    <lineage>
        <taxon>Bacteria</taxon>
        <taxon>Bacillati</taxon>
        <taxon>Actinomycetota</taxon>
        <taxon>Actinomycetes</taxon>
        <taxon>Micrococcales</taxon>
        <taxon>Promicromonosporaceae</taxon>
        <taxon>Myceligenerans</taxon>
    </lineage>
</organism>
<dbReference type="Proteomes" id="UP001501094">
    <property type="component" value="Unassembled WGS sequence"/>
</dbReference>
<evidence type="ECO:0008006" key="4">
    <source>
        <dbReference type="Google" id="ProtNLM"/>
    </source>
</evidence>
<evidence type="ECO:0000256" key="1">
    <source>
        <dbReference type="SAM" id="MobiDB-lite"/>
    </source>
</evidence>
<name>A0ABN2NM20_9MICO</name>
<gene>
    <name evidence="2" type="ORF">GCM10009751_38580</name>
</gene>
<protein>
    <recommendedName>
        <fullName evidence="4">DUF4276 family protein</fullName>
    </recommendedName>
</protein>
<feature type="region of interest" description="Disordered" evidence="1">
    <location>
        <begin position="109"/>
        <end position="156"/>
    </location>
</feature>
<feature type="compositionally biased region" description="Basic and acidic residues" evidence="1">
    <location>
        <begin position="130"/>
        <end position="140"/>
    </location>
</feature>
<reference evidence="2 3" key="1">
    <citation type="journal article" date="2019" name="Int. J. Syst. Evol. Microbiol.">
        <title>The Global Catalogue of Microorganisms (GCM) 10K type strain sequencing project: providing services to taxonomists for standard genome sequencing and annotation.</title>
        <authorList>
            <consortium name="The Broad Institute Genomics Platform"/>
            <consortium name="The Broad Institute Genome Sequencing Center for Infectious Disease"/>
            <person name="Wu L."/>
            <person name="Ma J."/>
        </authorList>
    </citation>
    <scope>NUCLEOTIDE SEQUENCE [LARGE SCALE GENOMIC DNA]</scope>
    <source>
        <strain evidence="2 3">JCM 14326</strain>
    </source>
</reference>
<accession>A0ABN2NM20</accession>
<sequence length="202" mass="22680">MMLREGTSDDGLLRVIEDVIVQAGADATGFTAITKSLPVEHKIRDALADGGTFDLLFVHRDSDSPDPDDRLREVRDALDRCGVRGVAIVPVQMTEAWLLTSESDIRQVCGRPSGREPLGLPSLRNIESTRNPKDVLRDAMRTASNNTGRRRQNDNREFGRRRRLLLERLDVDGRVRELPSFQRFVSDTEKAVQEVLSNRTAS</sequence>
<dbReference type="EMBL" id="BAAANL010000010">
    <property type="protein sequence ID" value="GAA1875162.1"/>
    <property type="molecule type" value="Genomic_DNA"/>
</dbReference>
<comment type="caution">
    <text evidence="2">The sequence shown here is derived from an EMBL/GenBank/DDBJ whole genome shotgun (WGS) entry which is preliminary data.</text>
</comment>
<proteinExistence type="predicted"/>
<evidence type="ECO:0000313" key="2">
    <source>
        <dbReference type="EMBL" id="GAA1875162.1"/>
    </source>
</evidence>